<reference evidence="5 6" key="1">
    <citation type="journal article" date="2012" name="New Phytol.">
        <title>Insight into trade-off between wood decay and parasitism from the genome of a fungal forest pathogen.</title>
        <authorList>
            <person name="Olson A."/>
            <person name="Aerts A."/>
            <person name="Asiegbu F."/>
            <person name="Belbahri L."/>
            <person name="Bouzid O."/>
            <person name="Broberg A."/>
            <person name="Canback B."/>
            <person name="Coutinho P.M."/>
            <person name="Cullen D."/>
            <person name="Dalman K."/>
            <person name="Deflorio G."/>
            <person name="van Diepen L.T."/>
            <person name="Dunand C."/>
            <person name="Duplessis S."/>
            <person name="Durling M."/>
            <person name="Gonthier P."/>
            <person name="Grimwood J."/>
            <person name="Fossdal C.G."/>
            <person name="Hansson D."/>
            <person name="Henrissat B."/>
            <person name="Hietala A."/>
            <person name="Himmelstrand K."/>
            <person name="Hoffmeister D."/>
            <person name="Hogberg N."/>
            <person name="James T.Y."/>
            <person name="Karlsson M."/>
            <person name="Kohler A."/>
            <person name="Kues U."/>
            <person name="Lee Y.H."/>
            <person name="Lin Y.C."/>
            <person name="Lind M."/>
            <person name="Lindquist E."/>
            <person name="Lombard V."/>
            <person name="Lucas S."/>
            <person name="Lunden K."/>
            <person name="Morin E."/>
            <person name="Murat C."/>
            <person name="Park J."/>
            <person name="Raffaello T."/>
            <person name="Rouze P."/>
            <person name="Salamov A."/>
            <person name="Schmutz J."/>
            <person name="Solheim H."/>
            <person name="Stahlberg J."/>
            <person name="Velez H."/>
            <person name="de Vries R.P."/>
            <person name="Wiebenga A."/>
            <person name="Woodward S."/>
            <person name="Yakovlev I."/>
            <person name="Garbelotto M."/>
            <person name="Martin F."/>
            <person name="Grigoriev I.V."/>
            <person name="Stenlid J."/>
        </authorList>
    </citation>
    <scope>NUCLEOTIDE SEQUENCE [LARGE SCALE GENOMIC DNA]</scope>
    <source>
        <strain evidence="5 6">TC 32-1</strain>
    </source>
</reference>
<dbReference type="PANTHER" id="PTHR43712:SF2">
    <property type="entry name" value="O-METHYLTRANSFERASE CICE"/>
    <property type="match status" value="1"/>
</dbReference>
<dbReference type="HOGENOM" id="CLU_005533_0_1_1"/>
<dbReference type="RefSeq" id="XP_009552701.1">
    <property type="nucleotide sequence ID" value="XM_009554406.1"/>
</dbReference>
<protein>
    <submittedName>
        <fullName evidence="5">O-methyltransferase putative</fullName>
    </submittedName>
</protein>
<evidence type="ECO:0000259" key="4">
    <source>
        <dbReference type="Pfam" id="PF00891"/>
    </source>
</evidence>
<dbReference type="InterPro" id="IPR036388">
    <property type="entry name" value="WH-like_DNA-bd_sf"/>
</dbReference>
<dbReference type="KEGG" id="hir:HETIRDRAFT_390851"/>
<organism evidence="5 6">
    <name type="scientific">Heterobasidion irregulare (strain TC 32-1)</name>
    <dbReference type="NCBI Taxonomy" id="747525"/>
    <lineage>
        <taxon>Eukaryota</taxon>
        <taxon>Fungi</taxon>
        <taxon>Dikarya</taxon>
        <taxon>Basidiomycota</taxon>
        <taxon>Agaricomycotina</taxon>
        <taxon>Agaricomycetes</taxon>
        <taxon>Russulales</taxon>
        <taxon>Bondarzewiaceae</taxon>
        <taxon>Heterobasidion</taxon>
        <taxon>Heterobasidion annosum species complex</taxon>
    </lineage>
</organism>
<dbReference type="GO" id="GO:0008171">
    <property type="term" value="F:O-methyltransferase activity"/>
    <property type="evidence" value="ECO:0007669"/>
    <property type="project" value="InterPro"/>
</dbReference>
<dbReference type="InterPro" id="IPR016461">
    <property type="entry name" value="COMT-like"/>
</dbReference>
<evidence type="ECO:0000256" key="1">
    <source>
        <dbReference type="ARBA" id="ARBA00022603"/>
    </source>
</evidence>
<dbReference type="Pfam" id="PF00891">
    <property type="entry name" value="Methyltransf_2"/>
    <property type="match status" value="1"/>
</dbReference>
<dbReference type="InterPro" id="IPR029063">
    <property type="entry name" value="SAM-dependent_MTases_sf"/>
</dbReference>
<feature type="domain" description="O-methyltransferase C-terminal" evidence="4">
    <location>
        <begin position="216"/>
        <end position="371"/>
    </location>
</feature>
<name>W4JNY3_HETIT</name>
<evidence type="ECO:0000313" key="5">
    <source>
        <dbReference type="EMBL" id="ETW75267.1"/>
    </source>
</evidence>
<keyword evidence="3" id="KW-0949">S-adenosyl-L-methionine</keyword>
<proteinExistence type="predicted"/>
<dbReference type="Gene3D" id="1.10.10.10">
    <property type="entry name" value="Winged helix-like DNA-binding domain superfamily/Winged helix DNA-binding domain"/>
    <property type="match status" value="1"/>
</dbReference>
<gene>
    <name evidence="5" type="primary">omt1</name>
    <name evidence="5" type="ORF">HETIRDRAFT_390851</name>
</gene>
<dbReference type="STRING" id="747525.W4JNY3"/>
<keyword evidence="1 5" id="KW-0489">Methyltransferase</keyword>
<dbReference type="EMBL" id="KI925466">
    <property type="protein sequence ID" value="ETW75267.1"/>
    <property type="molecule type" value="Genomic_DNA"/>
</dbReference>
<dbReference type="GO" id="GO:0032259">
    <property type="term" value="P:methylation"/>
    <property type="evidence" value="ECO:0007669"/>
    <property type="project" value="UniProtKB-KW"/>
</dbReference>
<dbReference type="InterPro" id="IPR036390">
    <property type="entry name" value="WH_DNA-bd_sf"/>
</dbReference>
<dbReference type="eggNOG" id="KOG3178">
    <property type="taxonomic scope" value="Eukaryota"/>
</dbReference>
<accession>W4JNY3</accession>
<evidence type="ECO:0000256" key="2">
    <source>
        <dbReference type="ARBA" id="ARBA00022679"/>
    </source>
</evidence>
<dbReference type="Proteomes" id="UP000030671">
    <property type="component" value="Unassembled WGS sequence"/>
</dbReference>
<dbReference type="PANTHER" id="PTHR43712">
    <property type="entry name" value="PUTATIVE (AFU_ORTHOLOGUE AFUA_4G14580)-RELATED"/>
    <property type="match status" value="1"/>
</dbReference>
<dbReference type="InParanoid" id="W4JNY3"/>
<dbReference type="Gene3D" id="3.40.50.150">
    <property type="entry name" value="Vaccinia Virus protein VP39"/>
    <property type="match status" value="1"/>
</dbReference>
<dbReference type="SUPFAM" id="SSF53335">
    <property type="entry name" value="S-adenosyl-L-methionine-dependent methyltransferases"/>
    <property type="match status" value="1"/>
</dbReference>
<keyword evidence="6" id="KW-1185">Reference proteome</keyword>
<dbReference type="GeneID" id="20672468"/>
<dbReference type="OrthoDB" id="1606438at2759"/>
<evidence type="ECO:0000256" key="3">
    <source>
        <dbReference type="ARBA" id="ARBA00022691"/>
    </source>
</evidence>
<evidence type="ECO:0000313" key="6">
    <source>
        <dbReference type="Proteomes" id="UP000030671"/>
    </source>
</evidence>
<dbReference type="AlphaFoldDB" id="W4JNY3"/>
<keyword evidence="2 5" id="KW-0808">Transferase</keyword>
<sequence length="517" mass="57099">MPALQTVRLQELDALQQTMNVALDAIRDELKNGRLPELSNFASERHPLDDPTFVCPPRLYEARKLALATIGQLKNLIQRPYEKVVEQSCAVYDTACLDILVKTGIFDKLAAAPVLTAGLHVREMQREFDLDAVKLAPVLRYLATQGWLNEPKEGLFVLTRPALELRKGSNGRKWIMTPGKPKVATSLLPQITHPEWKYSRQPDQTAFQLGNDTSLTLFEWMKQRPDELTQWASSVQSLGDAYHAAIMNDFPWRKFDSRPFVDCGGGQGNLSISLSEILPNSTFVVQDLPEVMPIAKANIERRAPEAAKIGRISNEPHNFFDLQPRYGEGYVYLLRYILHDWPDHACVKILNNISRVAPPSSKLVIIEVISSPCTTLSTSTPPDRAVTLDNLRGVKEHRAVTPPAFIPANFGANAKMSLALGVHMMGVFNALERSMDEWRSLITQANLRIVRVHTLRGMVSAIECEPVRHNKETHASNGHANGSSNGVAHAGAGFNGLSVNLAKSNGNGVDSGSIVVG</sequence>
<dbReference type="PROSITE" id="PS51683">
    <property type="entry name" value="SAM_OMT_II"/>
    <property type="match status" value="1"/>
</dbReference>
<dbReference type="SUPFAM" id="SSF46785">
    <property type="entry name" value="Winged helix' DNA-binding domain"/>
    <property type="match status" value="1"/>
</dbReference>
<dbReference type="InterPro" id="IPR001077">
    <property type="entry name" value="COMT_C"/>
</dbReference>